<dbReference type="GO" id="GO:0030313">
    <property type="term" value="C:cell envelope"/>
    <property type="evidence" value="ECO:0007669"/>
    <property type="project" value="TreeGrafter"/>
</dbReference>
<evidence type="ECO:0000313" key="4">
    <source>
        <dbReference type="Proteomes" id="UP000426027"/>
    </source>
</evidence>
<keyword evidence="4" id="KW-1185">Reference proteome</keyword>
<keyword evidence="2" id="KW-0813">Transport</keyword>
<dbReference type="GO" id="GO:0022857">
    <property type="term" value="F:transmembrane transporter activity"/>
    <property type="evidence" value="ECO:0007669"/>
    <property type="project" value="InterPro"/>
</dbReference>
<dbReference type="InterPro" id="IPR051909">
    <property type="entry name" value="MFP_Cation_Efflux"/>
</dbReference>
<reference evidence="3 4" key="1">
    <citation type="submission" date="2019-11" db="EMBL/GenBank/DDBJ databases">
        <authorList>
            <person name="Im W.T."/>
        </authorList>
    </citation>
    <scope>NUCLEOTIDE SEQUENCE [LARGE SCALE GENOMIC DNA]</scope>
    <source>
        <strain evidence="3 4">SB-02</strain>
    </source>
</reference>
<comment type="similarity">
    <text evidence="1">Belongs to the membrane fusion protein (MFP) (TC 8.A.1) family.</text>
</comment>
<dbReference type="PANTHER" id="PTHR30097:SF4">
    <property type="entry name" value="SLR6042 PROTEIN"/>
    <property type="match status" value="1"/>
</dbReference>
<organism evidence="3 4">
    <name type="scientific">Phnomibacter ginsenosidimutans</name>
    <dbReference type="NCBI Taxonomy" id="2676868"/>
    <lineage>
        <taxon>Bacteria</taxon>
        <taxon>Pseudomonadati</taxon>
        <taxon>Bacteroidota</taxon>
        <taxon>Chitinophagia</taxon>
        <taxon>Chitinophagales</taxon>
        <taxon>Chitinophagaceae</taxon>
        <taxon>Phnomibacter</taxon>
    </lineage>
</organism>
<dbReference type="GO" id="GO:0016020">
    <property type="term" value="C:membrane"/>
    <property type="evidence" value="ECO:0007669"/>
    <property type="project" value="InterPro"/>
</dbReference>
<evidence type="ECO:0000256" key="2">
    <source>
        <dbReference type="ARBA" id="ARBA00022448"/>
    </source>
</evidence>
<dbReference type="SUPFAM" id="SSF111369">
    <property type="entry name" value="HlyD-like secretion proteins"/>
    <property type="match status" value="1"/>
</dbReference>
<dbReference type="KEGG" id="fls:GLV81_08840"/>
<dbReference type="Gene3D" id="2.40.30.170">
    <property type="match status" value="1"/>
</dbReference>
<dbReference type="Gene3D" id="2.40.50.100">
    <property type="match status" value="1"/>
</dbReference>
<protein>
    <submittedName>
        <fullName evidence="3">Efflux RND transporter periplasmic adaptor subunit</fullName>
    </submittedName>
</protein>
<dbReference type="Gene3D" id="1.10.287.470">
    <property type="entry name" value="Helix hairpin bin"/>
    <property type="match status" value="1"/>
</dbReference>
<dbReference type="RefSeq" id="WP_157478545.1">
    <property type="nucleotide sequence ID" value="NZ_CP046566.1"/>
</dbReference>
<dbReference type="EMBL" id="CP046566">
    <property type="protein sequence ID" value="QGW28186.1"/>
    <property type="molecule type" value="Genomic_DNA"/>
</dbReference>
<sequence length="367" mass="40084">MKKILFYSILVVSTACGTKDAAKEEAKAPAAVSTTLQLTDAQIKNGGIEIVDVVSAHINQTVQLNGTIDVPPQNMVSITCPMGGYIKSIDLLPGQEINKGAVLITMEDPAYIQLQQDYLVGKSKMYFLEKELERQQQLAATEASSQKMYQQTKADFDAQKAMQEALKQKLALIGIDAVQLTTENMSRTIAVRSPIHGFISKVPVNKGRYVAPTEVLAELVDPGDIHASLTVFEKDLPLIQKDQEVAVRLVAHPEKAYPADVLLVSRTIDDTRSGMVHCHFHQYSRELVPGMAVTATIELGKQMQPAVPEAAILLSKGKHFVFVQTASKQFQLVEITPGDKENGLVGISSSNFDWAGKKWSPKGPLVC</sequence>
<evidence type="ECO:0000256" key="1">
    <source>
        <dbReference type="ARBA" id="ARBA00009477"/>
    </source>
</evidence>
<dbReference type="Gene3D" id="2.40.420.20">
    <property type="match status" value="1"/>
</dbReference>
<dbReference type="AlphaFoldDB" id="A0A6I6G691"/>
<dbReference type="GO" id="GO:0015679">
    <property type="term" value="P:plasma membrane copper ion transport"/>
    <property type="evidence" value="ECO:0007669"/>
    <property type="project" value="TreeGrafter"/>
</dbReference>
<proteinExistence type="inferred from homology"/>
<gene>
    <name evidence="3" type="ORF">GLV81_08840</name>
</gene>
<dbReference type="PROSITE" id="PS51257">
    <property type="entry name" value="PROKAR_LIPOPROTEIN"/>
    <property type="match status" value="1"/>
</dbReference>
<dbReference type="GO" id="GO:0060003">
    <property type="term" value="P:copper ion export"/>
    <property type="evidence" value="ECO:0007669"/>
    <property type="project" value="TreeGrafter"/>
</dbReference>
<dbReference type="NCBIfam" id="TIGR01730">
    <property type="entry name" value="RND_mfp"/>
    <property type="match status" value="1"/>
</dbReference>
<dbReference type="Proteomes" id="UP000426027">
    <property type="component" value="Chromosome"/>
</dbReference>
<dbReference type="PANTHER" id="PTHR30097">
    <property type="entry name" value="CATION EFFLUX SYSTEM PROTEIN CUSB"/>
    <property type="match status" value="1"/>
</dbReference>
<evidence type="ECO:0000313" key="3">
    <source>
        <dbReference type="EMBL" id="QGW28186.1"/>
    </source>
</evidence>
<accession>A0A6I6G691</accession>
<dbReference type="InterPro" id="IPR006143">
    <property type="entry name" value="RND_pump_MFP"/>
</dbReference>
<name>A0A6I6G691_9BACT</name>